<dbReference type="GO" id="GO:0003677">
    <property type="term" value="F:DNA binding"/>
    <property type="evidence" value="ECO:0007669"/>
    <property type="project" value="UniProtKB-KW"/>
</dbReference>
<protein>
    <submittedName>
        <fullName evidence="12">Uncharacterized protein</fullName>
    </submittedName>
</protein>
<keyword evidence="8" id="KW-0539">Nucleus</keyword>
<evidence type="ECO:0000313" key="13">
    <source>
        <dbReference type="Proteomes" id="UP000494206"/>
    </source>
</evidence>
<evidence type="ECO:0000256" key="7">
    <source>
        <dbReference type="ARBA" id="ARBA00023125"/>
    </source>
</evidence>
<dbReference type="SMART" id="SM00490">
    <property type="entry name" value="HELICc"/>
    <property type="match status" value="1"/>
</dbReference>
<keyword evidence="13" id="KW-1185">Reference proteome</keyword>
<feature type="domain" description="Helicase ATP-binding" evidence="10">
    <location>
        <begin position="255"/>
        <end position="487"/>
    </location>
</feature>
<keyword evidence="3" id="KW-0547">Nucleotide-binding</keyword>
<keyword evidence="4" id="KW-0378">Hydrolase</keyword>
<name>A0A8S1EZW2_9PELO</name>
<dbReference type="InterPro" id="IPR014001">
    <property type="entry name" value="Helicase_ATP-bd"/>
</dbReference>
<accession>A0A8S1EZW2</accession>
<dbReference type="InterPro" id="IPR000330">
    <property type="entry name" value="SNF2_N"/>
</dbReference>
<dbReference type="Gene3D" id="1.20.120.850">
    <property type="entry name" value="SWI2/SNF2 ATPases, N-terminal domain"/>
    <property type="match status" value="1"/>
</dbReference>
<dbReference type="PANTHER" id="PTHR45797:SF1">
    <property type="entry name" value="HELICASE ARIP4"/>
    <property type="match status" value="1"/>
</dbReference>
<dbReference type="Pfam" id="PF00271">
    <property type="entry name" value="Helicase_C"/>
    <property type="match status" value="1"/>
</dbReference>
<evidence type="ECO:0000256" key="2">
    <source>
        <dbReference type="ARBA" id="ARBA00007025"/>
    </source>
</evidence>
<dbReference type="CDD" id="cd18793">
    <property type="entry name" value="SF2_C_SNF"/>
    <property type="match status" value="1"/>
</dbReference>
<proteinExistence type="inferred from homology"/>
<gene>
    <name evidence="12" type="ORF">CBOVIS_LOCUS7868</name>
</gene>
<feature type="region of interest" description="Disordered" evidence="9">
    <location>
        <begin position="1"/>
        <end position="25"/>
    </location>
</feature>
<dbReference type="PANTHER" id="PTHR45797">
    <property type="entry name" value="RAD54-LIKE"/>
    <property type="match status" value="1"/>
</dbReference>
<dbReference type="PROSITE" id="PS51192">
    <property type="entry name" value="HELICASE_ATP_BIND_1"/>
    <property type="match status" value="1"/>
</dbReference>
<evidence type="ECO:0000256" key="6">
    <source>
        <dbReference type="ARBA" id="ARBA00022840"/>
    </source>
</evidence>
<dbReference type="GO" id="GO:0005524">
    <property type="term" value="F:ATP binding"/>
    <property type="evidence" value="ECO:0007669"/>
    <property type="project" value="UniProtKB-KW"/>
</dbReference>
<dbReference type="SUPFAM" id="SSF52540">
    <property type="entry name" value="P-loop containing nucleoside triphosphate hydrolases"/>
    <property type="match status" value="2"/>
</dbReference>
<comment type="caution">
    <text evidence="12">The sequence shown here is derived from an EMBL/GenBank/DDBJ whole genome shotgun (WGS) entry which is preliminary data.</text>
</comment>
<dbReference type="GO" id="GO:0005634">
    <property type="term" value="C:nucleus"/>
    <property type="evidence" value="ECO:0007669"/>
    <property type="project" value="UniProtKB-SubCell"/>
</dbReference>
<evidence type="ECO:0000259" key="10">
    <source>
        <dbReference type="PROSITE" id="PS51192"/>
    </source>
</evidence>
<evidence type="ECO:0000256" key="8">
    <source>
        <dbReference type="ARBA" id="ARBA00023242"/>
    </source>
</evidence>
<keyword evidence="6" id="KW-0067">ATP-binding</keyword>
<evidence type="ECO:0000259" key="11">
    <source>
        <dbReference type="PROSITE" id="PS51194"/>
    </source>
</evidence>
<dbReference type="PROSITE" id="PS51194">
    <property type="entry name" value="HELICASE_CTER"/>
    <property type="match status" value="1"/>
</dbReference>
<reference evidence="12 13" key="1">
    <citation type="submission" date="2020-04" db="EMBL/GenBank/DDBJ databases">
        <authorList>
            <person name="Laetsch R D."/>
            <person name="Stevens L."/>
            <person name="Kumar S."/>
            <person name="Blaxter L. M."/>
        </authorList>
    </citation>
    <scope>NUCLEOTIDE SEQUENCE [LARGE SCALE GENOMIC DNA]</scope>
</reference>
<dbReference type="InterPro" id="IPR001650">
    <property type="entry name" value="Helicase_C-like"/>
</dbReference>
<dbReference type="InterPro" id="IPR049730">
    <property type="entry name" value="SNF2/RAD54-like_C"/>
</dbReference>
<dbReference type="Gene3D" id="3.40.50.10810">
    <property type="entry name" value="Tandem AAA-ATPase domain"/>
    <property type="match status" value="2"/>
</dbReference>
<dbReference type="InterPro" id="IPR027417">
    <property type="entry name" value="P-loop_NTPase"/>
</dbReference>
<dbReference type="Gene3D" id="3.40.50.300">
    <property type="entry name" value="P-loop containing nucleotide triphosphate hydrolases"/>
    <property type="match status" value="2"/>
</dbReference>
<feature type="region of interest" description="Disordered" evidence="9">
    <location>
        <begin position="642"/>
        <end position="674"/>
    </location>
</feature>
<dbReference type="AlphaFoldDB" id="A0A8S1EZW2"/>
<comment type="similarity">
    <text evidence="2">Belongs to the SNF2/RAD54 helicase family.</text>
</comment>
<evidence type="ECO:0000313" key="12">
    <source>
        <dbReference type="EMBL" id="CAB3405703.1"/>
    </source>
</evidence>
<organism evidence="12 13">
    <name type="scientific">Caenorhabditis bovis</name>
    <dbReference type="NCBI Taxonomy" id="2654633"/>
    <lineage>
        <taxon>Eukaryota</taxon>
        <taxon>Metazoa</taxon>
        <taxon>Ecdysozoa</taxon>
        <taxon>Nematoda</taxon>
        <taxon>Chromadorea</taxon>
        <taxon>Rhabditida</taxon>
        <taxon>Rhabditina</taxon>
        <taxon>Rhabditomorpha</taxon>
        <taxon>Rhabditoidea</taxon>
        <taxon>Rhabditidae</taxon>
        <taxon>Peloderinae</taxon>
        <taxon>Caenorhabditis</taxon>
    </lineage>
</organism>
<dbReference type="InterPro" id="IPR038718">
    <property type="entry name" value="SNF2-like_sf"/>
</dbReference>
<evidence type="ECO:0000256" key="5">
    <source>
        <dbReference type="ARBA" id="ARBA00022806"/>
    </source>
</evidence>
<dbReference type="SMART" id="SM00487">
    <property type="entry name" value="DEXDc"/>
    <property type="match status" value="1"/>
</dbReference>
<dbReference type="GO" id="GO:0016887">
    <property type="term" value="F:ATP hydrolysis activity"/>
    <property type="evidence" value="ECO:0007669"/>
    <property type="project" value="InterPro"/>
</dbReference>
<keyword evidence="5" id="KW-0347">Helicase</keyword>
<evidence type="ECO:0000256" key="4">
    <source>
        <dbReference type="ARBA" id="ARBA00022801"/>
    </source>
</evidence>
<evidence type="ECO:0000256" key="1">
    <source>
        <dbReference type="ARBA" id="ARBA00004123"/>
    </source>
</evidence>
<evidence type="ECO:0000256" key="3">
    <source>
        <dbReference type="ARBA" id="ARBA00022741"/>
    </source>
</evidence>
<dbReference type="GO" id="GO:0004386">
    <property type="term" value="F:helicase activity"/>
    <property type="evidence" value="ECO:0007669"/>
    <property type="project" value="UniProtKB-KW"/>
</dbReference>
<dbReference type="Pfam" id="PF00176">
    <property type="entry name" value="SNF2-rel_dom"/>
    <property type="match status" value="1"/>
</dbReference>
<dbReference type="OrthoDB" id="2020972at2759"/>
<dbReference type="Proteomes" id="UP000494206">
    <property type="component" value="Unassembled WGS sequence"/>
</dbReference>
<dbReference type="EMBL" id="CADEPM010000005">
    <property type="protein sequence ID" value="CAB3405703.1"/>
    <property type="molecule type" value="Genomic_DNA"/>
</dbReference>
<feature type="compositionally biased region" description="Polar residues" evidence="9">
    <location>
        <begin position="642"/>
        <end position="656"/>
    </location>
</feature>
<feature type="compositionally biased region" description="Basic residues" evidence="9">
    <location>
        <begin position="657"/>
        <end position="666"/>
    </location>
</feature>
<evidence type="ECO:0000256" key="9">
    <source>
        <dbReference type="SAM" id="MobiDB-lite"/>
    </source>
</evidence>
<keyword evidence="7" id="KW-0238">DNA-binding</keyword>
<feature type="domain" description="Helicase C-terminal" evidence="11">
    <location>
        <begin position="716"/>
        <end position="877"/>
    </location>
</feature>
<comment type="subcellular location">
    <subcellularLocation>
        <location evidence="1">Nucleus</location>
    </subcellularLocation>
</comment>
<sequence length="1161" mass="133283">MSGADDSKSATQSPEPDETLLNVRIPTNLQKSQKRKQIRIEFDDNGLDESILHAQRLEKERLERLEKIRSTQRENDHITEMERLLTVPQSIPGPSHMHNYGNVNEISRVIPVEQEKNDMFDMYVKSASSSNEPPHEVITLSSDDEEEPVAIPVNNNIRGYGITRRRYAIPTERDRDDEAQMKVQLDFEKSRRLKVRNEKDLESTEKLGGRLLVNAGHPPEDADVFVATHLTHVLQPHQLGGIRFMYDNVVESLSTFNQSPGFGCILAHSMGLGKTIQVITLTEIFLRTTSSRKVLILMPINVIQNWFAEFERWLPKFSDNGDILRTFDIFLLGDAVKTFDQRVNMIEEWHSKGGVLLMGYDLFRLLLKSTMPPKERKKRPKLNLNGVSAINSAIREESREDEMDFDAGFTNNGRAVVEAHSIIKEALLDPGPELVVCDEGHKIKNLTSEISMALNNIRTRRRIVLTGYPLQNNLMEYFCMIDFVRPKILGNKKVFSERFEKPIKNGQCTDSTLSDIKFAQQRTHVLIELVKGFVQRRTHHLLKSILPENREFVIMIHKSNIQRLLYKNFVLFVTMEMRKTKSGFFNPLKAFAACSKIWNHPDVLWKFMQREKTEENGAVMQLNPFLYPTNYNDPFNTPSSLNGYCTPGPSNTNGKSPTKKRKRPRANTKSAASGDDIFDELEKAEKNISYEWAKDVMEHYNSGVLENGLKMVIAMAILDECTRLGEKILIFSQNLTALDVFEDFLSKRRIVTKEGLSDEWMRNKNYYRFDGSTSGSDREKLIKRFNSDPNLRLFLISTRAGSLGINLVSASRCIILDACWNPCHDAQAVCRIYRYGQTRRTFIYRLIMDNSMEKAIFNRQISKHGLQQRVVDEAQVDANITQKELENLLVYNESFDVSPPKLDPESWEFDDEVLKTISRSYGGMFSEKPFLHESLIMESERVLSEEEKREAELLYEMENRGVSTSYGMMGQYEPVIETPRYDPPAFQMPPRTMAMYPHHLNRQLIFADNQMMSLLTRIEMAQRNPPDDLVVCRVVPTIPPDHPMYAKMLSQVNRKDHVVFGTSVGGFPGAMNHGLLHWNKSGFFQDIITDRDFILPVIGDGRYLYPLPMGTPVVLVKPQEGLFLRVSDFILNASNTVYEYYSEDVTKARANIVPECVTIDD</sequence>
<dbReference type="InterPro" id="IPR044574">
    <property type="entry name" value="ARIP4-like"/>
</dbReference>